<proteinExistence type="predicted"/>
<sequence length="75" mass="8847">MQDGCSISASLAMYRQIGTRNILRKARPSIKGRVFLLLSYKRRNARDYFPENIVDCSVRRISAWERKKRGHYDRA</sequence>
<evidence type="ECO:0000313" key="2">
    <source>
        <dbReference type="Proteomes" id="UP000282311"/>
    </source>
</evidence>
<dbReference type="Proteomes" id="UP000282311">
    <property type="component" value="Unassembled WGS sequence"/>
</dbReference>
<reference evidence="1 2" key="1">
    <citation type="journal article" date="2007" name="Int. J. Syst. Evol. Microbiol.">
        <title>Paenibacillus ginsengarvi sp. nov., isolated from soil from ginseng cultivation.</title>
        <authorList>
            <person name="Yoon M.H."/>
            <person name="Ten L.N."/>
            <person name="Im W.T."/>
        </authorList>
    </citation>
    <scope>NUCLEOTIDE SEQUENCE [LARGE SCALE GENOMIC DNA]</scope>
    <source>
        <strain evidence="1 2">KCTC 13059</strain>
    </source>
</reference>
<dbReference type="EMBL" id="RBAH01000011">
    <property type="protein sequence ID" value="RKN83810.1"/>
    <property type="molecule type" value="Genomic_DNA"/>
</dbReference>
<protein>
    <submittedName>
        <fullName evidence="1">Uncharacterized protein</fullName>
    </submittedName>
</protein>
<accession>A0A3B0CEK4</accession>
<organism evidence="1 2">
    <name type="scientific">Paenibacillus ginsengarvi</name>
    <dbReference type="NCBI Taxonomy" id="400777"/>
    <lineage>
        <taxon>Bacteria</taxon>
        <taxon>Bacillati</taxon>
        <taxon>Bacillota</taxon>
        <taxon>Bacilli</taxon>
        <taxon>Bacillales</taxon>
        <taxon>Paenibacillaceae</taxon>
        <taxon>Paenibacillus</taxon>
    </lineage>
</organism>
<dbReference type="AlphaFoldDB" id="A0A3B0CEK4"/>
<comment type="caution">
    <text evidence="1">The sequence shown here is derived from an EMBL/GenBank/DDBJ whole genome shotgun (WGS) entry which is preliminary data.</text>
</comment>
<gene>
    <name evidence="1" type="ORF">D7M11_16580</name>
</gene>
<name>A0A3B0CEK4_9BACL</name>
<keyword evidence="2" id="KW-1185">Reference proteome</keyword>
<evidence type="ECO:0000313" key="1">
    <source>
        <dbReference type="EMBL" id="RKN83810.1"/>
    </source>
</evidence>